<keyword evidence="1 2" id="KW-0732">Signal</keyword>
<accession>A0A7W9W5F6</accession>
<evidence type="ECO:0000313" key="3">
    <source>
        <dbReference type="EMBL" id="MBB6048512.1"/>
    </source>
</evidence>
<keyword evidence="4" id="KW-1185">Reference proteome</keyword>
<dbReference type="EMBL" id="JACHGW010000001">
    <property type="protein sequence ID" value="MBB6048512.1"/>
    <property type="molecule type" value="Genomic_DNA"/>
</dbReference>
<feature type="chain" id="PRO_5031298151" description="DUF4352 domain-containing protein" evidence="2">
    <location>
        <begin position="22"/>
        <end position="368"/>
    </location>
</feature>
<organism evidence="3 4">
    <name type="scientific">Armatimonas rosea</name>
    <dbReference type="NCBI Taxonomy" id="685828"/>
    <lineage>
        <taxon>Bacteria</taxon>
        <taxon>Bacillati</taxon>
        <taxon>Armatimonadota</taxon>
        <taxon>Armatimonadia</taxon>
        <taxon>Armatimonadales</taxon>
        <taxon>Armatimonadaceae</taxon>
        <taxon>Armatimonas</taxon>
    </lineage>
</organism>
<evidence type="ECO:0000313" key="4">
    <source>
        <dbReference type="Proteomes" id="UP000520814"/>
    </source>
</evidence>
<name>A0A7W9W5F6_ARMRO</name>
<evidence type="ECO:0008006" key="5">
    <source>
        <dbReference type="Google" id="ProtNLM"/>
    </source>
</evidence>
<dbReference type="AlphaFoldDB" id="A0A7W9W5F6"/>
<comment type="caution">
    <text evidence="3">The sequence shown here is derived from an EMBL/GenBank/DDBJ whole genome shotgun (WGS) entry which is preliminary data.</text>
</comment>
<dbReference type="RefSeq" id="WP_184192154.1">
    <property type="nucleotide sequence ID" value="NZ_JACHGW010000001.1"/>
</dbReference>
<dbReference type="InterPro" id="IPR029050">
    <property type="entry name" value="Immunoprotect_excell_Ig-like"/>
</dbReference>
<evidence type="ECO:0000256" key="1">
    <source>
        <dbReference type="ARBA" id="ARBA00022729"/>
    </source>
</evidence>
<sequence length="368" mass="39646">MMKTTSLSLVLLLTVPALALAQKPKPKPAAPPKTAAINDTTRPIVLGTKQLAGDFGKLATTYTLGKESPLNVTVTGAEYTSTPGVYESAFEGFKPAQPKADEKTLLLKLTLQNPTQQPLALSPGGLKLTAVTPDGTDSERFVLLNPKTRKECLNLPLKPGQKLEVLALVTVPAKESIHKLIVQREDGTPVLRYDLTDKIAALPSWAGTGAVAKDVIAGIRDCVMPAGWFDLGLRGLEWSEAKIDGDEEPGEGNHFLVAHLSFQALADKVGLNFGTFDMVLTTDDGQKIIKEAPGGIGGFLLETRPTPFAGELSKGEKQDIRVFFRVPKDVHPKTLTIVDRETGRGLAFPTSQDWFSIRDCVRSLRSGN</sequence>
<protein>
    <recommendedName>
        <fullName evidence="5">DUF4352 domain-containing protein</fullName>
    </recommendedName>
</protein>
<dbReference type="Proteomes" id="UP000520814">
    <property type="component" value="Unassembled WGS sequence"/>
</dbReference>
<feature type="signal peptide" evidence="2">
    <location>
        <begin position="1"/>
        <end position="21"/>
    </location>
</feature>
<evidence type="ECO:0000256" key="2">
    <source>
        <dbReference type="SAM" id="SignalP"/>
    </source>
</evidence>
<gene>
    <name evidence="3" type="ORF">HNQ39_000274</name>
</gene>
<reference evidence="3 4" key="1">
    <citation type="submission" date="2020-08" db="EMBL/GenBank/DDBJ databases">
        <title>Genomic Encyclopedia of Type Strains, Phase IV (KMG-IV): sequencing the most valuable type-strain genomes for metagenomic binning, comparative biology and taxonomic classification.</title>
        <authorList>
            <person name="Goeker M."/>
        </authorList>
    </citation>
    <scope>NUCLEOTIDE SEQUENCE [LARGE SCALE GENOMIC DNA]</scope>
    <source>
        <strain evidence="3 4">DSM 23562</strain>
    </source>
</reference>
<dbReference type="Gene3D" id="2.60.40.1240">
    <property type="match status" value="1"/>
</dbReference>
<proteinExistence type="predicted"/>